<evidence type="ECO:0000256" key="4">
    <source>
        <dbReference type="ARBA" id="ARBA00023242"/>
    </source>
</evidence>
<comment type="subcellular location">
    <subcellularLocation>
        <location evidence="1">Nucleus</location>
    </subcellularLocation>
</comment>
<dbReference type="GO" id="GO:0000124">
    <property type="term" value="C:SAGA complex"/>
    <property type="evidence" value="ECO:0007669"/>
    <property type="project" value="InterPro"/>
</dbReference>
<evidence type="ECO:0000256" key="3">
    <source>
        <dbReference type="ARBA" id="ARBA00023163"/>
    </source>
</evidence>
<dbReference type="InterPro" id="IPR047288">
    <property type="entry name" value="Tudor_SGF29_rpt1"/>
</dbReference>
<keyword evidence="3" id="KW-0804">Transcription</keyword>
<evidence type="ECO:0000256" key="2">
    <source>
        <dbReference type="ARBA" id="ARBA00023015"/>
    </source>
</evidence>
<keyword evidence="4" id="KW-0539">Nucleus</keyword>
<evidence type="ECO:0000259" key="6">
    <source>
        <dbReference type="PROSITE" id="PS51518"/>
    </source>
</evidence>
<dbReference type="AlphaFoldDB" id="A0A9P6SLI3"/>
<name>A0A9P6SLI3_9FUNG</name>
<evidence type="ECO:0000256" key="5">
    <source>
        <dbReference type="SAM" id="MobiDB-lite"/>
    </source>
</evidence>
<dbReference type="OrthoDB" id="10265994at2759"/>
<evidence type="ECO:0000313" key="7">
    <source>
        <dbReference type="EMBL" id="KAF9980701.1"/>
    </source>
</evidence>
<dbReference type="Pfam" id="PF07039">
    <property type="entry name" value="SGF29_Tudor"/>
    <property type="match status" value="1"/>
</dbReference>
<evidence type="ECO:0000313" key="8">
    <source>
        <dbReference type="Proteomes" id="UP000749646"/>
    </source>
</evidence>
<sequence>MDRKNHRAGGTVSTAATALAGDDAQDEAVIWRRTLSDLQRLSEIMDASDGVINALDKVPEGRSNRSAILYQEAAEKAREEQEVIQTALENIKLLMGLRDGDLTNGNATFEGPALKNRRKGMAATDGESAQRNVSKVIYQQQQQQQQQHSFNTAEGKRKKRKIEAEGLNSNSKKIRRYSAADSNGIIPDGHQVAARTPKDKDKNELWILAKVLSYSAEKNKYVVEDDEADESGKKMTYTLHARSVIMITDDLEDVPEFSAGHTVLALYPATTCFYKAIVIQPPSTKNKDSSTGHYKIKFDDDEGIERTAPPRMVLDMPKLK</sequence>
<dbReference type="PROSITE" id="PS51518">
    <property type="entry name" value="SGF29_C"/>
    <property type="match status" value="1"/>
</dbReference>
<organism evidence="7 8">
    <name type="scientific">Modicella reniformis</name>
    <dbReference type="NCBI Taxonomy" id="1440133"/>
    <lineage>
        <taxon>Eukaryota</taxon>
        <taxon>Fungi</taxon>
        <taxon>Fungi incertae sedis</taxon>
        <taxon>Mucoromycota</taxon>
        <taxon>Mortierellomycotina</taxon>
        <taxon>Mortierellomycetes</taxon>
        <taxon>Mortierellales</taxon>
        <taxon>Mortierellaceae</taxon>
        <taxon>Modicella</taxon>
    </lineage>
</organism>
<dbReference type="InterPro" id="IPR047287">
    <property type="entry name" value="Tudor_SGF29_rpt2"/>
</dbReference>
<dbReference type="InterPro" id="IPR010750">
    <property type="entry name" value="SGF29_tudor-like_dom"/>
</dbReference>
<feature type="region of interest" description="Disordered" evidence="5">
    <location>
        <begin position="141"/>
        <end position="170"/>
    </location>
</feature>
<dbReference type="CDD" id="cd20394">
    <property type="entry name" value="Tudor_SGF29_rpt2"/>
    <property type="match status" value="1"/>
</dbReference>
<comment type="caution">
    <text evidence="7">The sequence shown here is derived from an EMBL/GenBank/DDBJ whole genome shotgun (WGS) entry which is preliminary data.</text>
</comment>
<reference evidence="7" key="1">
    <citation type="journal article" date="2020" name="Fungal Divers.">
        <title>Resolving the Mortierellaceae phylogeny through synthesis of multi-gene phylogenetics and phylogenomics.</title>
        <authorList>
            <person name="Vandepol N."/>
            <person name="Liber J."/>
            <person name="Desiro A."/>
            <person name="Na H."/>
            <person name="Kennedy M."/>
            <person name="Barry K."/>
            <person name="Grigoriev I.V."/>
            <person name="Miller A.N."/>
            <person name="O'Donnell K."/>
            <person name="Stajich J.E."/>
            <person name="Bonito G."/>
        </authorList>
    </citation>
    <scope>NUCLEOTIDE SEQUENCE</scope>
    <source>
        <strain evidence="7">MES-2147</strain>
    </source>
</reference>
<protein>
    <recommendedName>
        <fullName evidence="6">SGF29 C-terminal domain-containing protein</fullName>
    </recommendedName>
</protein>
<dbReference type="GO" id="GO:0005634">
    <property type="term" value="C:nucleus"/>
    <property type="evidence" value="ECO:0007669"/>
    <property type="project" value="UniProtKB-SubCell"/>
</dbReference>
<keyword evidence="8" id="KW-1185">Reference proteome</keyword>
<proteinExistence type="predicted"/>
<dbReference type="Gene3D" id="2.30.30.140">
    <property type="match status" value="2"/>
</dbReference>
<keyword evidence="2" id="KW-0805">Transcription regulation</keyword>
<accession>A0A9P6SLI3</accession>
<dbReference type="PANTHER" id="PTHR21539:SF0">
    <property type="entry name" value="SAGA-ASSOCIATED FACTOR 29"/>
    <property type="match status" value="1"/>
</dbReference>
<feature type="region of interest" description="Disordered" evidence="5">
    <location>
        <begin position="300"/>
        <end position="320"/>
    </location>
</feature>
<feature type="domain" description="SGF29 C-terminal" evidence="6">
    <location>
        <begin position="182"/>
        <end position="320"/>
    </location>
</feature>
<gene>
    <name evidence="7" type="ORF">BGZ65_004777</name>
</gene>
<evidence type="ECO:0000256" key="1">
    <source>
        <dbReference type="ARBA" id="ARBA00004123"/>
    </source>
</evidence>
<dbReference type="Proteomes" id="UP000749646">
    <property type="component" value="Unassembled WGS sequence"/>
</dbReference>
<dbReference type="PANTHER" id="PTHR21539">
    <property type="entry name" value="SAGA-ASSOCIATED FACTOR 29"/>
    <property type="match status" value="1"/>
</dbReference>
<dbReference type="CDD" id="cd20393">
    <property type="entry name" value="Tudor_SGF29_rpt1"/>
    <property type="match status" value="1"/>
</dbReference>
<dbReference type="InterPro" id="IPR037802">
    <property type="entry name" value="SGF29"/>
</dbReference>
<dbReference type="EMBL" id="JAAAHW010003802">
    <property type="protein sequence ID" value="KAF9980701.1"/>
    <property type="molecule type" value="Genomic_DNA"/>
</dbReference>